<dbReference type="Pfam" id="PF00999">
    <property type="entry name" value="Na_H_Exchanger"/>
    <property type="match status" value="1"/>
</dbReference>
<evidence type="ECO:0000313" key="7">
    <source>
        <dbReference type="EMBL" id="CAB3806281.1"/>
    </source>
</evidence>
<name>A0A6S7BMP5_9BURK</name>
<evidence type="ECO:0000259" key="6">
    <source>
        <dbReference type="Pfam" id="PF00999"/>
    </source>
</evidence>
<feature type="domain" description="Cation/H+ exchanger transmembrane" evidence="6">
    <location>
        <begin position="2"/>
        <end position="66"/>
    </location>
</feature>
<dbReference type="EMBL" id="CADIKK010000045">
    <property type="protein sequence ID" value="CAB3806281.1"/>
    <property type="molecule type" value="Genomic_DNA"/>
</dbReference>
<dbReference type="GO" id="GO:0015297">
    <property type="term" value="F:antiporter activity"/>
    <property type="evidence" value="ECO:0007669"/>
    <property type="project" value="InterPro"/>
</dbReference>
<reference evidence="7 8" key="1">
    <citation type="submission" date="2020-04" db="EMBL/GenBank/DDBJ databases">
        <authorList>
            <person name="De Canck E."/>
        </authorList>
    </citation>
    <scope>NUCLEOTIDE SEQUENCE [LARGE SCALE GENOMIC DNA]</scope>
    <source>
        <strain evidence="7 8">LMG 28614</strain>
    </source>
</reference>
<evidence type="ECO:0000313" key="8">
    <source>
        <dbReference type="Proteomes" id="UP000494365"/>
    </source>
</evidence>
<gene>
    <name evidence="7" type="ORF">LMG28614_06358</name>
</gene>
<keyword evidence="2 5" id="KW-0812">Transmembrane</keyword>
<proteinExistence type="predicted"/>
<sequence length="78" mass="8519">MGSYVLADAIHMSGPIATVVAGLFLGNKEWKLAMSEQTQEYPGKCWQLVDEILNSLLFLLIGLELSRSTRRGCICSSG</sequence>
<evidence type="ECO:0000256" key="1">
    <source>
        <dbReference type="ARBA" id="ARBA00004141"/>
    </source>
</evidence>
<dbReference type="GO" id="GO:0016020">
    <property type="term" value="C:membrane"/>
    <property type="evidence" value="ECO:0007669"/>
    <property type="project" value="UniProtKB-SubCell"/>
</dbReference>
<feature type="transmembrane region" description="Helical" evidence="5">
    <location>
        <begin position="6"/>
        <end position="25"/>
    </location>
</feature>
<organism evidence="7 8">
    <name type="scientific">Paraburkholderia ultramafica</name>
    <dbReference type="NCBI Taxonomy" id="1544867"/>
    <lineage>
        <taxon>Bacteria</taxon>
        <taxon>Pseudomonadati</taxon>
        <taxon>Pseudomonadota</taxon>
        <taxon>Betaproteobacteria</taxon>
        <taxon>Burkholderiales</taxon>
        <taxon>Burkholderiaceae</taxon>
        <taxon>Paraburkholderia</taxon>
    </lineage>
</organism>
<dbReference type="Proteomes" id="UP000494365">
    <property type="component" value="Unassembled WGS sequence"/>
</dbReference>
<evidence type="ECO:0000256" key="4">
    <source>
        <dbReference type="ARBA" id="ARBA00023136"/>
    </source>
</evidence>
<dbReference type="InterPro" id="IPR006153">
    <property type="entry name" value="Cation/H_exchanger_TM"/>
</dbReference>
<dbReference type="GO" id="GO:1902600">
    <property type="term" value="P:proton transmembrane transport"/>
    <property type="evidence" value="ECO:0007669"/>
    <property type="project" value="InterPro"/>
</dbReference>
<protein>
    <recommendedName>
        <fullName evidence="6">Cation/H+ exchanger transmembrane domain-containing protein</fullName>
    </recommendedName>
</protein>
<keyword evidence="8" id="KW-1185">Reference proteome</keyword>
<evidence type="ECO:0000256" key="2">
    <source>
        <dbReference type="ARBA" id="ARBA00022692"/>
    </source>
</evidence>
<dbReference type="AlphaFoldDB" id="A0A6S7BMP5"/>
<keyword evidence="4 5" id="KW-0472">Membrane</keyword>
<dbReference type="RefSeq" id="WP_175153282.1">
    <property type="nucleotide sequence ID" value="NZ_CADIKK010000045.1"/>
</dbReference>
<evidence type="ECO:0000256" key="3">
    <source>
        <dbReference type="ARBA" id="ARBA00022989"/>
    </source>
</evidence>
<accession>A0A6S7BMP5</accession>
<evidence type="ECO:0000256" key="5">
    <source>
        <dbReference type="SAM" id="Phobius"/>
    </source>
</evidence>
<keyword evidence="3 5" id="KW-1133">Transmembrane helix</keyword>
<comment type="subcellular location">
    <subcellularLocation>
        <location evidence="1">Membrane</location>
        <topology evidence="1">Multi-pass membrane protein</topology>
    </subcellularLocation>
</comment>